<feature type="compositionally biased region" description="Low complexity" evidence="1">
    <location>
        <begin position="56"/>
        <end position="74"/>
    </location>
</feature>
<evidence type="ECO:0000256" key="1">
    <source>
        <dbReference type="SAM" id="MobiDB-lite"/>
    </source>
</evidence>
<reference evidence="2" key="1">
    <citation type="submission" date="2023-10" db="EMBL/GenBank/DDBJ databases">
        <authorList>
            <person name="Chen Y."/>
            <person name="Shah S."/>
            <person name="Dougan E. K."/>
            <person name="Thang M."/>
            <person name="Chan C."/>
        </authorList>
    </citation>
    <scope>NUCLEOTIDE SEQUENCE [LARGE SCALE GENOMIC DNA]</scope>
</reference>
<feature type="compositionally biased region" description="Low complexity" evidence="1">
    <location>
        <begin position="1"/>
        <end position="14"/>
    </location>
</feature>
<feature type="region of interest" description="Disordered" evidence="1">
    <location>
        <begin position="1"/>
        <end position="46"/>
    </location>
</feature>
<dbReference type="Proteomes" id="UP001189429">
    <property type="component" value="Unassembled WGS sequence"/>
</dbReference>
<protein>
    <submittedName>
        <fullName evidence="2">Uncharacterized protein</fullName>
    </submittedName>
</protein>
<dbReference type="EMBL" id="CAUYUJ010019616">
    <property type="protein sequence ID" value="CAK0892488.1"/>
    <property type="molecule type" value="Genomic_DNA"/>
</dbReference>
<keyword evidence="3" id="KW-1185">Reference proteome</keyword>
<evidence type="ECO:0000313" key="2">
    <source>
        <dbReference type="EMBL" id="CAK0892488.1"/>
    </source>
</evidence>
<organism evidence="2 3">
    <name type="scientific">Prorocentrum cordatum</name>
    <dbReference type="NCBI Taxonomy" id="2364126"/>
    <lineage>
        <taxon>Eukaryota</taxon>
        <taxon>Sar</taxon>
        <taxon>Alveolata</taxon>
        <taxon>Dinophyceae</taxon>
        <taxon>Prorocentrales</taxon>
        <taxon>Prorocentraceae</taxon>
        <taxon>Prorocentrum</taxon>
    </lineage>
</organism>
<gene>
    <name evidence="2" type="ORF">PCOR1329_LOCUS72137</name>
</gene>
<proteinExistence type="predicted"/>
<name>A0ABN9X3N0_9DINO</name>
<sequence length="110" mass="11502">MPTIGVARSGSAAGRGRGRRRLPRRVGGPKDGAQIEGQGNDRSINFRSPARSCWIGAEPPGGASGAAPGAQGRPAPIREIRVDLRKVMCVCLLLLLVPLAEERGPKDEGP</sequence>
<evidence type="ECO:0000313" key="3">
    <source>
        <dbReference type="Proteomes" id="UP001189429"/>
    </source>
</evidence>
<comment type="caution">
    <text evidence="2">The sequence shown here is derived from an EMBL/GenBank/DDBJ whole genome shotgun (WGS) entry which is preliminary data.</text>
</comment>
<accession>A0ABN9X3N0</accession>
<feature type="region of interest" description="Disordered" evidence="1">
    <location>
        <begin position="55"/>
        <end position="74"/>
    </location>
</feature>